<evidence type="ECO:0000313" key="3">
    <source>
        <dbReference type="Proteomes" id="UP001321473"/>
    </source>
</evidence>
<gene>
    <name evidence="2" type="ORF">V5799_017048</name>
</gene>
<organism evidence="2 3">
    <name type="scientific">Amblyomma americanum</name>
    <name type="common">Lone star tick</name>
    <dbReference type="NCBI Taxonomy" id="6943"/>
    <lineage>
        <taxon>Eukaryota</taxon>
        <taxon>Metazoa</taxon>
        <taxon>Ecdysozoa</taxon>
        <taxon>Arthropoda</taxon>
        <taxon>Chelicerata</taxon>
        <taxon>Arachnida</taxon>
        <taxon>Acari</taxon>
        <taxon>Parasitiformes</taxon>
        <taxon>Ixodida</taxon>
        <taxon>Ixodoidea</taxon>
        <taxon>Ixodidae</taxon>
        <taxon>Amblyomminae</taxon>
        <taxon>Amblyomma</taxon>
    </lineage>
</organism>
<dbReference type="AlphaFoldDB" id="A0AAQ4F469"/>
<dbReference type="EMBL" id="JARKHS020007501">
    <property type="protein sequence ID" value="KAK8781613.1"/>
    <property type="molecule type" value="Genomic_DNA"/>
</dbReference>
<evidence type="ECO:0000256" key="1">
    <source>
        <dbReference type="SAM" id="MobiDB-lite"/>
    </source>
</evidence>
<comment type="caution">
    <text evidence="2">The sequence shown here is derived from an EMBL/GenBank/DDBJ whole genome shotgun (WGS) entry which is preliminary data.</text>
</comment>
<proteinExistence type="predicted"/>
<evidence type="ECO:0000313" key="2">
    <source>
        <dbReference type="EMBL" id="KAK8781613.1"/>
    </source>
</evidence>
<accession>A0AAQ4F469</accession>
<keyword evidence="3" id="KW-1185">Reference proteome</keyword>
<sequence length="144" mass="15546">MRRLSSADVATRPPPSSINRCGARRLSSHVHFTADSNRFVPPAPSTKAAAVLFRSRASMKFVFVCAVVIFLTAEQCLGTDTKERSKRDTTEKGTSPDCPSAIGKPGTVCAFYMTTQTCADIDCESQGKICCRDSCGHLECIAHP</sequence>
<evidence type="ECO:0008006" key="4">
    <source>
        <dbReference type="Google" id="ProtNLM"/>
    </source>
</evidence>
<feature type="region of interest" description="Disordered" evidence="1">
    <location>
        <begin position="1"/>
        <end position="20"/>
    </location>
</feature>
<protein>
    <recommendedName>
        <fullName evidence="4">WAP domain-containing protein</fullName>
    </recommendedName>
</protein>
<dbReference type="Proteomes" id="UP001321473">
    <property type="component" value="Unassembled WGS sequence"/>
</dbReference>
<reference evidence="2 3" key="1">
    <citation type="journal article" date="2023" name="Arcadia Sci">
        <title>De novo assembly of a long-read Amblyomma americanum tick genome.</title>
        <authorList>
            <person name="Chou S."/>
            <person name="Poskanzer K.E."/>
            <person name="Rollins M."/>
            <person name="Thuy-Boun P.S."/>
        </authorList>
    </citation>
    <scope>NUCLEOTIDE SEQUENCE [LARGE SCALE GENOMIC DNA]</scope>
    <source>
        <strain evidence="2">F_SG_1</strain>
        <tissue evidence="2">Salivary glands</tissue>
    </source>
</reference>
<name>A0AAQ4F469_AMBAM</name>